<dbReference type="AlphaFoldDB" id="A0AAP0I7U5"/>
<dbReference type="Pfam" id="PF08241">
    <property type="entry name" value="Methyltransf_11"/>
    <property type="match status" value="1"/>
</dbReference>
<dbReference type="PANTHER" id="PTHR44575:SF2">
    <property type="entry name" value="OS01G0589200 PROTEIN"/>
    <property type="match status" value="1"/>
</dbReference>
<dbReference type="EMBL" id="JBBNAE010000007">
    <property type="protein sequence ID" value="KAK9110294.1"/>
    <property type="molecule type" value="Genomic_DNA"/>
</dbReference>
<organism evidence="2 3">
    <name type="scientific">Stephania japonica</name>
    <dbReference type="NCBI Taxonomy" id="461633"/>
    <lineage>
        <taxon>Eukaryota</taxon>
        <taxon>Viridiplantae</taxon>
        <taxon>Streptophyta</taxon>
        <taxon>Embryophyta</taxon>
        <taxon>Tracheophyta</taxon>
        <taxon>Spermatophyta</taxon>
        <taxon>Magnoliopsida</taxon>
        <taxon>Ranunculales</taxon>
        <taxon>Menispermaceae</taxon>
        <taxon>Menispermoideae</taxon>
        <taxon>Cissampelideae</taxon>
        <taxon>Stephania</taxon>
    </lineage>
</organism>
<sequence length="267" mass="29675">MAGVGLFDKQAEVYLSVRPKYPREWFSMLSALTPHHSLAWDAGTGNGQAAIDVAEFYDQVIATDVSEAQISHSMPNPKVKYIHTPHSMSDDELIAMFGGEGMVDLVTVATAVHWFDLPRFYSVVKRLLRKPGGIIAVWSYRNFTVDNAPPSLELTMKRLFESACPYWNQGVSAVIDEYRTLPFPFESVGLGSEGAPLMLEMKQEASFEVCLRVIKSWSVISTAKEQGVDLLNEGMVKELETAWGGTDVIRTLNYKTFMLVGKVANQA</sequence>
<dbReference type="PANTHER" id="PTHR44575">
    <property type="entry name" value="OS01G0589200 PROTEIN"/>
    <property type="match status" value="1"/>
</dbReference>
<dbReference type="Gene3D" id="3.40.50.150">
    <property type="entry name" value="Vaccinia Virus protein VP39"/>
    <property type="match status" value="1"/>
</dbReference>
<keyword evidence="3" id="KW-1185">Reference proteome</keyword>
<gene>
    <name evidence="2" type="ORF">Sjap_018354</name>
</gene>
<name>A0AAP0I7U5_9MAGN</name>
<dbReference type="Proteomes" id="UP001417504">
    <property type="component" value="Unassembled WGS sequence"/>
</dbReference>
<proteinExistence type="predicted"/>
<dbReference type="InterPro" id="IPR013216">
    <property type="entry name" value="Methyltransf_11"/>
</dbReference>
<evidence type="ECO:0000259" key="1">
    <source>
        <dbReference type="Pfam" id="PF08241"/>
    </source>
</evidence>
<evidence type="ECO:0000313" key="3">
    <source>
        <dbReference type="Proteomes" id="UP001417504"/>
    </source>
</evidence>
<feature type="domain" description="Methyltransferase type 11" evidence="1">
    <location>
        <begin position="41"/>
        <end position="136"/>
    </location>
</feature>
<dbReference type="CDD" id="cd02440">
    <property type="entry name" value="AdoMet_MTases"/>
    <property type="match status" value="1"/>
</dbReference>
<accession>A0AAP0I7U5</accession>
<comment type="caution">
    <text evidence="2">The sequence shown here is derived from an EMBL/GenBank/DDBJ whole genome shotgun (WGS) entry which is preliminary data.</text>
</comment>
<dbReference type="GO" id="GO:0008757">
    <property type="term" value="F:S-adenosylmethionine-dependent methyltransferase activity"/>
    <property type="evidence" value="ECO:0007669"/>
    <property type="project" value="InterPro"/>
</dbReference>
<dbReference type="InterPro" id="IPR029063">
    <property type="entry name" value="SAM-dependent_MTases_sf"/>
</dbReference>
<dbReference type="SUPFAM" id="SSF53335">
    <property type="entry name" value="S-adenosyl-L-methionine-dependent methyltransferases"/>
    <property type="match status" value="1"/>
</dbReference>
<protein>
    <recommendedName>
        <fullName evidence="1">Methyltransferase type 11 domain-containing protein</fullName>
    </recommendedName>
</protein>
<evidence type="ECO:0000313" key="2">
    <source>
        <dbReference type="EMBL" id="KAK9110294.1"/>
    </source>
</evidence>
<reference evidence="2 3" key="1">
    <citation type="submission" date="2024-01" db="EMBL/GenBank/DDBJ databases">
        <title>Genome assemblies of Stephania.</title>
        <authorList>
            <person name="Yang L."/>
        </authorList>
    </citation>
    <scope>NUCLEOTIDE SEQUENCE [LARGE SCALE GENOMIC DNA]</scope>
    <source>
        <strain evidence="2">QJT</strain>
        <tissue evidence="2">Leaf</tissue>
    </source>
</reference>